<dbReference type="HOGENOM" id="CLU_055794_1_0_9"/>
<keyword evidence="2" id="KW-1185">Reference proteome</keyword>
<name>U4TUJ4_9LACO</name>
<gene>
    <name evidence="1" type="ORF">L248_3040</name>
</gene>
<dbReference type="SUPFAM" id="SSF63825">
    <property type="entry name" value="YWTD domain"/>
    <property type="match status" value="1"/>
</dbReference>
<accession>U4TUJ4</accession>
<reference evidence="2" key="1">
    <citation type="journal article" date="2013" name="Genome Announc.">
        <title>Whole-Genome Sequencing of Lactobacillus shenzhenensis Strain LY-73T.</title>
        <authorList>
            <person name="Lin Z."/>
            <person name="Liu Z."/>
            <person name="Yang R."/>
            <person name="Zou Y."/>
            <person name="Wan D."/>
            <person name="Chen J."/>
            <person name="Guo M."/>
            <person name="Zhao J."/>
            <person name="Fang C."/>
            <person name="Yang R."/>
            <person name="Liu F."/>
        </authorList>
    </citation>
    <scope>NUCLEOTIDE SEQUENCE [LARGE SCALE GENOMIC DNA]</scope>
    <source>
        <strain evidence="2">LY-73</strain>
    </source>
</reference>
<organism evidence="1 2">
    <name type="scientific">Schleiferilactobacillus shenzhenensis LY-73</name>
    <dbReference type="NCBI Taxonomy" id="1231336"/>
    <lineage>
        <taxon>Bacteria</taxon>
        <taxon>Bacillati</taxon>
        <taxon>Bacillota</taxon>
        <taxon>Bacilli</taxon>
        <taxon>Lactobacillales</taxon>
        <taxon>Lactobacillaceae</taxon>
        <taxon>Schleiferilactobacillus</taxon>
    </lineage>
</organism>
<dbReference type="STRING" id="1231336.L248_3040"/>
<dbReference type="Proteomes" id="UP000030647">
    <property type="component" value="Unassembled WGS sequence"/>
</dbReference>
<dbReference type="eggNOG" id="COG3391">
    <property type="taxonomic scope" value="Bacteria"/>
</dbReference>
<proteinExistence type="predicted"/>
<evidence type="ECO:0000313" key="2">
    <source>
        <dbReference type="Proteomes" id="UP000030647"/>
    </source>
</evidence>
<protein>
    <submittedName>
        <fullName evidence="1">Uncharacterized protein</fullName>
    </submittedName>
</protein>
<dbReference type="AlphaFoldDB" id="U4TUJ4"/>
<sequence length="354" mass="38728">MLAALAGCTRTPVAPVVATDPGRPVTIAGTTVSPAVTTTKGFYDSFIKQYPHLQSALDHDAPPETYVIPGLRRTRTLLTRDHKTVGTSTQMDPQGLAVTSQYVIISAYSRDKHYDSVLFLLSKKTGAFLKQIVLPTNAHVGGLAYDPVNHMLWVATETAQAQAALSAYTLKTLDTADFAQKQTATAFDHVVTLPKIPQASFITYTRNGLYVGYFDARGQGVFATYPLDRQGMPQLTAGPTTHLRGQDIHPAVYDTSKQLQGVTFYQGRILFSQSYGPHPAKVLVFDNDGQKTWIDFDGDDIVKSIVMPPYLEQIVASGSDLYALFESAAGPYRQADLEFHADRVVKLDLPTLLK</sequence>
<evidence type="ECO:0000313" key="1">
    <source>
        <dbReference type="EMBL" id="ERL65102.1"/>
    </source>
</evidence>
<dbReference type="EMBL" id="KI271589">
    <property type="protein sequence ID" value="ERL65102.1"/>
    <property type="molecule type" value="Genomic_DNA"/>
</dbReference>